<dbReference type="AlphaFoldDB" id="M2ZPM5"/>
<keyword evidence="1" id="KW-0503">Monooxygenase</keyword>
<keyword evidence="1" id="KW-0560">Oxidoreductase</keyword>
<evidence type="ECO:0000313" key="1">
    <source>
        <dbReference type="EMBL" id="EME62768.1"/>
    </source>
</evidence>
<protein>
    <submittedName>
        <fullName evidence="1">FAD-binding monooxygenase</fullName>
    </submittedName>
</protein>
<dbReference type="PANTHER" id="PTHR43422:SF3">
    <property type="entry name" value="THIAMINE THIAZOLE SYNTHASE"/>
    <property type="match status" value="1"/>
</dbReference>
<dbReference type="OrthoDB" id="9790035at2"/>
<dbReference type="PATRIC" id="fig|1284240.4.peg.1546"/>
<dbReference type="InterPro" id="IPR036188">
    <property type="entry name" value="FAD/NAD-bd_sf"/>
</dbReference>
<gene>
    <name evidence="1" type="ORF">H074_07651</name>
</gene>
<dbReference type="GO" id="GO:0004497">
    <property type="term" value="F:monooxygenase activity"/>
    <property type="evidence" value="ECO:0007669"/>
    <property type="project" value="UniProtKB-KW"/>
</dbReference>
<dbReference type="EMBL" id="AOHO01000037">
    <property type="protein sequence ID" value="EME62768.1"/>
    <property type="molecule type" value="Genomic_DNA"/>
</dbReference>
<proteinExistence type="predicted"/>
<comment type="caution">
    <text evidence="1">The sequence shown here is derived from an EMBL/GenBank/DDBJ whole genome shotgun (WGS) entry which is preliminary data.</text>
</comment>
<keyword evidence="2" id="KW-1185">Reference proteome</keyword>
<reference evidence="1 2" key="1">
    <citation type="journal article" date="2013" name="Genome Announc.">
        <title>Draft Genome Sequence of Amycolatopsis decaplanina Strain DSM 44594T.</title>
        <authorList>
            <person name="Kaur N."/>
            <person name="Kumar S."/>
            <person name="Bala M."/>
            <person name="Raghava G.P."/>
            <person name="Mayilraj S."/>
        </authorList>
    </citation>
    <scope>NUCLEOTIDE SEQUENCE [LARGE SCALE GENOMIC DNA]</scope>
    <source>
        <strain evidence="1 2">DSM 44594</strain>
    </source>
</reference>
<dbReference type="RefSeq" id="WP_007029452.1">
    <property type="nucleotide sequence ID" value="NZ_AOHO01000037.1"/>
</dbReference>
<name>M2ZPM5_9PSEU</name>
<dbReference type="Pfam" id="PF12831">
    <property type="entry name" value="FAD_oxidored"/>
    <property type="match status" value="1"/>
</dbReference>
<dbReference type="Proteomes" id="UP000054226">
    <property type="component" value="Unassembled WGS sequence"/>
</dbReference>
<evidence type="ECO:0000313" key="2">
    <source>
        <dbReference type="Proteomes" id="UP000054226"/>
    </source>
</evidence>
<dbReference type="Gene3D" id="3.50.50.60">
    <property type="entry name" value="FAD/NAD(P)-binding domain"/>
    <property type="match status" value="1"/>
</dbReference>
<dbReference type="PANTHER" id="PTHR43422">
    <property type="entry name" value="THIAMINE THIAZOLE SYNTHASE"/>
    <property type="match status" value="1"/>
</dbReference>
<sequence>MVDHLGERAVVLGAGIAGLLASRVLSNRYREVLIVERDEIIGVTGTRRGIPQGSHAHALLAKGQQILEDFFPGLLKEMQDDGVPIGDMAGRLRWYFNGARLAQQDCGLLSVSATRPQLEAYIRDRVSALPNVEILQSTVIRGLVISGDKTRIKGVRVAGAAAGTDEVITADLVVDATGRGSRTPAWLEEFGYERPAEDSIKIDLTYTSRNFTLTEDPFGNDLAINPVASPANPRGAFFVNLGNGEALVSLTGIIGDRPPGDLEGFLGYTRSLSAPEIHDAVHTAKPVGEATSFRVPASIRRRYDKLRRFPSGFLVIGDGVCAFNPVYGQGMTVAAMEAVALAGHLAKGQPRPVEFFREIKPIIDAPWSISAGGDLAFPEVVGKRNLQVRLGNMFMSRLHTAAQVGGRFTAAFFRVAGLVDPPQTLMRPGFMFDALRTARRVLKGRSARETGVGLSRATR</sequence>
<dbReference type="SUPFAM" id="SSF51905">
    <property type="entry name" value="FAD/NAD(P)-binding domain"/>
    <property type="match status" value="1"/>
</dbReference>
<organism evidence="1 2">
    <name type="scientific">Amycolatopsis decaplanina DSM 44594</name>
    <dbReference type="NCBI Taxonomy" id="1284240"/>
    <lineage>
        <taxon>Bacteria</taxon>
        <taxon>Bacillati</taxon>
        <taxon>Actinomycetota</taxon>
        <taxon>Actinomycetes</taxon>
        <taxon>Pseudonocardiales</taxon>
        <taxon>Pseudonocardiaceae</taxon>
        <taxon>Amycolatopsis</taxon>
    </lineage>
</organism>
<accession>M2ZPM5</accession>